<sequence>MLTIAPTIAATTSGTGRLTYAAKHEASGSKNMSENFIEQFTRGHGSNSKCGIPSDSKTTRVDHSLPPFFVIKKTCVFSNVNNTIAHAKKKSNKENACVHENEAQLNKSFMPRAPTLFRPASFREPRIQFIFYCSRGSACCGRDDTGEVYAHRKDREIVYILL</sequence>
<protein>
    <submittedName>
        <fullName evidence="1">Uncharacterized protein</fullName>
    </submittedName>
</protein>
<evidence type="ECO:0000313" key="2">
    <source>
        <dbReference type="Proteomes" id="UP000299102"/>
    </source>
</evidence>
<keyword evidence="2" id="KW-1185">Reference proteome</keyword>
<gene>
    <name evidence="1" type="ORF">EVAR_650_1</name>
</gene>
<evidence type="ECO:0000313" key="1">
    <source>
        <dbReference type="EMBL" id="GBO99453.1"/>
    </source>
</evidence>
<comment type="caution">
    <text evidence="1">The sequence shown here is derived from an EMBL/GenBank/DDBJ whole genome shotgun (WGS) entry which is preliminary data.</text>
</comment>
<dbReference type="Proteomes" id="UP000299102">
    <property type="component" value="Unassembled WGS sequence"/>
</dbReference>
<dbReference type="AlphaFoldDB" id="A0A4C1SBM7"/>
<reference evidence="1 2" key="1">
    <citation type="journal article" date="2019" name="Commun. Biol.">
        <title>The bagworm genome reveals a unique fibroin gene that provides high tensile strength.</title>
        <authorList>
            <person name="Kono N."/>
            <person name="Nakamura H."/>
            <person name="Ohtoshi R."/>
            <person name="Tomita M."/>
            <person name="Numata K."/>
            <person name="Arakawa K."/>
        </authorList>
    </citation>
    <scope>NUCLEOTIDE SEQUENCE [LARGE SCALE GENOMIC DNA]</scope>
</reference>
<accession>A0A4C1SBM7</accession>
<proteinExistence type="predicted"/>
<organism evidence="1 2">
    <name type="scientific">Eumeta variegata</name>
    <name type="common">Bagworm moth</name>
    <name type="synonym">Eumeta japonica</name>
    <dbReference type="NCBI Taxonomy" id="151549"/>
    <lineage>
        <taxon>Eukaryota</taxon>
        <taxon>Metazoa</taxon>
        <taxon>Ecdysozoa</taxon>
        <taxon>Arthropoda</taxon>
        <taxon>Hexapoda</taxon>
        <taxon>Insecta</taxon>
        <taxon>Pterygota</taxon>
        <taxon>Neoptera</taxon>
        <taxon>Endopterygota</taxon>
        <taxon>Lepidoptera</taxon>
        <taxon>Glossata</taxon>
        <taxon>Ditrysia</taxon>
        <taxon>Tineoidea</taxon>
        <taxon>Psychidae</taxon>
        <taxon>Oiketicinae</taxon>
        <taxon>Eumeta</taxon>
    </lineage>
</organism>
<dbReference type="EMBL" id="BGZK01000003">
    <property type="protein sequence ID" value="GBO99453.1"/>
    <property type="molecule type" value="Genomic_DNA"/>
</dbReference>
<name>A0A4C1SBM7_EUMVA</name>